<evidence type="ECO:0000313" key="2">
    <source>
        <dbReference type="Proteomes" id="UP000232693"/>
    </source>
</evidence>
<dbReference type="AlphaFoldDB" id="A0A2K9ARQ2"/>
<accession>A0A2K9ARQ2</accession>
<proteinExistence type="predicted"/>
<sequence>MEGTIKLILVTALGVISAGIYFYLLLVKKSALVQPPSLIVVVGLIFIAVIGGLIRYSQINDQPMTGQHIFEIVHFALLLPSIAIGVAILRSFGTYLGRYQKSKLEKNDDE</sequence>
<dbReference type="OrthoDB" id="9945350at2"/>
<protein>
    <submittedName>
        <fullName evidence="1">Uncharacterized protein</fullName>
    </submittedName>
</protein>
<dbReference type="KEGG" id="kpd:CW740_00700"/>
<keyword evidence="2" id="KW-1185">Reference proteome</keyword>
<dbReference type="Proteomes" id="UP000232693">
    <property type="component" value="Chromosome"/>
</dbReference>
<gene>
    <name evidence="1" type="ORF">CW740_00700</name>
</gene>
<dbReference type="EMBL" id="CP025120">
    <property type="protein sequence ID" value="AUD77831.1"/>
    <property type="molecule type" value="Genomic_DNA"/>
</dbReference>
<organism evidence="1 2">
    <name type="scientific">Kangiella profundi</name>
    <dbReference type="NCBI Taxonomy" id="1561924"/>
    <lineage>
        <taxon>Bacteria</taxon>
        <taxon>Pseudomonadati</taxon>
        <taxon>Pseudomonadota</taxon>
        <taxon>Gammaproteobacteria</taxon>
        <taxon>Kangiellales</taxon>
        <taxon>Kangiellaceae</taxon>
        <taxon>Kangiella</taxon>
    </lineage>
</organism>
<name>A0A2K9ARQ2_9GAMM</name>
<dbReference type="RefSeq" id="WP_106645753.1">
    <property type="nucleotide sequence ID" value="NZ_BMGO01000001.1"/>
</dbReference>
<evidence type="ECO:0000313" key="1">
    <source>
        <dbReference type="EMBL" id="AUD77831.1"/>
    </source>
</evidence>
<reference evidence="1 2" key="1">
    <citation type="submission" date="2017-12" db="EMBL/GenBank/DDBJ databases">
        <title>Kangiella profundi FT102 completed genome.</title>
        <authorList>
            <person name="Xu J."/>
            <person name="Wang J."/>
            <person name="Lu Y."/>
        </authorList>
    </citation>
    <scope>NUCLEOTIDE SEQUENCE [LARGE SCALE GENOMIC DNA]</scope>
    <source>
        <strain evidence="1 2">FT102</strain>
    </source>
</reference>